<gene>
    <name evidence="1" type="ORF">SAMN04489757_10730</name>
</gene>
<accession>A0A1I5DWG2</accession>
<evidence type="ECO:0000313" key="1">
    <source>
        <dbReference type="EMBL" id="SFO03615.1"/>
    </source>
</evidence>
<keyword evidence="2" id="KW-1185">Reference proteome</keyword>
<dbReference type="Proteomes" id="UP000198806">
    <property type="component" value="Unassembled WGS sequence"/>
</dbReference>
<sequence>MRPLKRLKEIIHSNIHTDETNQNEDGNRIEKEESCKDNQINFIKEGMKTVEKSTEDSIPEKRDTERMNTDDIKDSLQESQEEYEIIEREILPEKIICPDCGGITLEGLDFCDKCGGELHIYNR</sequence>
<dbReference type="STRING" id="1527.SAMN04489757_10730"/>
<proteinExistence type="predicted"/>
<reference evidence="1 2" key="1">
    <citation type="submission" date="2016-10" db="EMBL/GenBank/DDBJ databases">
        <authorList>
            <person name="de Groot N.N."/>
        </authorList>
    </citation>
    <scope>NUCLEOTIDE SEQUENCE [LARGE SCALE GENOMIC DNA]</scope>
    <source>
        <strain evidence="1 2">DSM 1283</strain>
    </source>
</reference>
<protein>
    <recommendedName>
        <fullName evidence="3">Double zinc ribbon</fullName>
    </recommendedName>
</protein>
<organism evidence="1 2">
    <name type="scientific">Anaerocolumna aminovalerica</name>
    <dbReference type="NCBI Taxonomy" id="1527"/>
    <lineage>
        <taxon>Bacteria</taxon>
        <taxon>Bacillati</taxon>
        <taxon>Bacillota</taxon>
        <taxon>Clostridia</taxon>
        <taxon>Lachnospirales</taxon>
        <taxon>Lachnospiraceae</taxon>
        <taxon>Anaerocolumna</taxon>
    </lineage>
</organism>
<dbReference type="OrthoDB" id="9799090at2"/>
<evidence type="ECO:0000313" key="2">
    <source>
        <dbReference type="Proteomes" id="UP000198806"/>
    </source>
</evidence>
<dbReference type="EMBL" id="FOWD01000007">
    <property type="protein sequence ID" value="SFO03615.1"/>
    <property type="molecule type" value="Genomic_DNA"/>
</dbReference>
<dbReference type="RefSeq" id="WP_091685147.1">
    <property type="nucleotide sequence ID" value="NZ_BAABFM010000010.1"/>
</dbReference>
<name>A0A1I5DWG2_9FIRM</name>
<evidence type="ECO:0008006" key="3">
    <source>
        <dbReference type="Google" id="ProtNLM"/>
    </source>
</evidence>
<dbReference type="AlphaFoldDB" id="A0A1I5DWG2"/>